<dbReference type="HOGENOM" id="CLU_073617_1_0_1"/>
<dbReference type="GeneID" id="20245080"/>
<dbReference type="Pfam" id="PF00018">
    <property type="entry name" value="SH3_1"/>
    <property type="match status" value="1"/>
</dbReference>
<dbReference type="Proteomes" id="UP000030746">
    <property type="component" value="Unassembled WGS sequence"/>
</dbReference>
<proteinExistence type="predicted"/>
<dbReference type="KEGG" id="lgi:LOTGIDRAFT_194465"/>
<dbReference type="Pfam" id="PF07653">
    <property type="entry name" value="SH3_2"/>
    <property type="match status" value="1"/>
</dbReference>
<feature type="domain" description="SH3" evidence="3">
    <location>
        <begin position="68"/>
        <end position="127"/>
    </location>
</feature>
<evidence type="ECO:0000256" key="2">
    <source>
        <dbReference type="PROSITE-ProRule" id="PRU00192"/>
    </source>
</evidence>
<dbReference type="AlphaFoldDB" id="V4A0W7"/>
<dbReference type="SMART" id="SM00326">
    <property type="entry name" value="SH3"/>
    <property type="match status" value="3"/>
</dbReference>
<dbReference type="Gene3D" id="2.30.30.40">
    <property type="entry name" value="SH3 Domains"/>
    <property type="match status" value="3"/>
</dbReference>
<evidence type="ECO:0000259" key="3">
    <source>
        <dbReference type="PROSITE" id="PS50002"/>
    </source>
</evidence>
<dbReference type="CTD" id="20245080"/>
<dbReference type="InterPro" id="IPR050670">
    <property type="entry name" value="STAM"/>
</dbReference>
<evidence type="ECO:0000313" key="4">
    <source>
        <dbReference type="EMBL" id="ESO86911.1"/>
    </source>
</evidence>
<dbReference type="STRING" id="225164.V4A0W7"/>
<dbReference type="PANTHER" id="PTHR45929">
    <property type="entry name" value="JAK PATHWAY SIGNAL TRANSDUCTION ADAPTOR MOLECULE"/>
    <property type="match status" value="1"/>
</dbReference>
<dbReference type="InterPro" id="IPR036028">
    <property type="entry name" value="SH3-like_dom_sf"/>
</dbReference>
<evidence type="ECO:0000256" key="1">
    <source>
        <dbReference type="ARBA" id="ARBA00022443"/>
    </source>
</evidence>
<dbReference type="EMBL" id="KB202954">
    <property type="protein sequence ID" value="ESO86911.1"/>
    <property type="molecule type" value="Genomic_DNA"/>
</dbReference>
<feature type="domain" description="SH3" evidence="3">
    <location>
        <begin position="153"/>
        <end position="212"/>
    </location>
</feature>
<dbReference type="InterPro" id="IPR001452">
    <property type="entry name" value="SH3_domain"/>
</dbReference>
<dbReference type="PANTHER" id="PTHR45929:SF3">
    <property type="entry name" value="JAK PATHWAY SIGNAL TRANSDUCTION ADAPTOR MOLECULE"/>
    <property type="match status" value="1"/>
</dbReference>
<feature type="domain" description="SH3" evidence="3">
    <location>
        <begin position="4"/>
        <end position="63"/>
    </location>
</feature>
<protein>
    <recommendedName>
        <fullName evidence="3">SH3 domain-containing protein</fullName>
    </recommendedName>
</protein>
<organism evidence="4 5">
    <name type="scientific">Lottia gigantea</name>
    <name type="common">Giant owl limpet</name>
    <dbReference type="NCBI Taxonomy" id="225164"/>
    <lineage>
        <taxon>Eukaryota</taxon>
        <taxon>Metazoa</taxon>
        <taxon>Spiralia</taxon>
        <taxon>Lophotrochozoa</taxon>
        <taxon>Mollusca</taxon>
        <taxon>Gastropoda</taxon>
        <taxon>Patellogastropoda</taxon>
        <taxon>Lottioidea</taxon>
        <taxon>Lottiidae</taxon>
        <taxon>Lottia</taxon>
    </lineage>
</organism>
<dbReference type="OrthoDB" id="6244550at2759"/>
<dbReference type="RefSeq" id="XP_009062312.1">
    <property type="nucleotide sequence ID" value="XM_009064064.1"/>
</dbReference>
<keyword evidence="5" id="KW-1185">Reference proteome</keyword>
<dbReference type="PRINTS" id="PR00499">
    <property type="entry name" value="P67PHOX"/>
</dbReference>
<gene>
    <name evidence="4" type="ORF">LOTGIDRAFT_194465</name>
</gene>
<keyword evidence="1 2" id="KW-0728">SH3 domain</keyword>
<sequence>MRVSPGQYVRATFDFNTTESGEINLKTGEVLLVTDVINENWICGEIDHRKGSFPVNFVEVIDVPQTSNGQKLFLATESFQSTEHGDLNFRKGEIILGLKAVDDNWWNGRVGKNTGIFPKTFVKSLPTLQQQNNSTALTNGNSQASPKSDNSIRVPFKATALVDVTPQLDYELGFRAGDVLTVIEIVDDDWIEAELDGQSGLVSSVCVDLPKNC</sequence>
<dbReference type="PROSITE" id="PS50002">
    <property type="entry name" value="SH3"/>
    <property type="match status" value="3"/>
</dbReference>
<evidence type="ECO:0000313" key="5">
    <source>
        <dbReference type="Proteomes" id="UP000030746"/>
    </source>
</evidence>
<feature type="non-terminal residue" evidence="4">
    <location>
        <position position="213"/>
    </location>
</feature>
<name>V4A0W7_LOTGI</name>
<dbReference type="GO" id="GO:0033565">
    <property type="term" value="C:ESCRT-0 complex"/>
    <property type="evidence" value="ECO:0007669"/>
    <property type="project" value="TreeGrafter"/>
</dbReference>
<dbReference type="PRINTS" id="PR00452">
    <property type="entry name" value="SH3DOMAIN"/>
</dbReference>
<dbReference type="Pfam" id="PF14604">
    <property type="entry name" value="SH3_9"/>
    <property type="match status" value="1"/>
</dbReference>
<reference evidence="4 5" key="1">
    <citation type="journal article" date="2013" name="Nature">
        <title>Insights into bilaterian evolution from three spiralian genomes.</title>
        <authorList>
            <person name="Simakov O."/>
            <person name="Marletaz F."/>
            <person name="Cho S.J."/>
            <person name="Edsinger-Gonzales E."/>
            <person name="Havlak P."/>
            <person name="Hellsten U."/>
            <person name="Kuo D.H."/>
            <person name="Larsson T."/>
            <person name="Lv J."/>
            <person name="Arendt D."/>
            <person name="Savage R."/>
            <person name="Osoegawa K."/>
            <person name="de Jong P."/>
            <person name="Grimwood J."/>
            <person name="Chapman J.A."/>
            <person name="Shapiro H."/>
            <person name="Aerts A."/>
            <person name="Otillar R.P."/>
            <person name="Terry A.Y."/>
            <person name="Boore J.L."/>
            <person name="Grigoriev I.V."/>
            <person name="Lindberg D.R."/>
            <person name="Seaver E.C."/>
            <person name="Weisblat D.A."/>
            <person name="Putnam N.H."/>
            <person name="Rokhsar D.S."/>
        </authorList>
    </citation>
    <scope>NUCLEOTIDE SEQUENCE [LARGE SCALE GENOMIC DNA]</scope>
</reference>
<dbReference type="GO" id="GO:0043328">
    <property type="term" value="P:protein transport to vacuole involved in ubiquitin-dependent protein catabolic process via the multivesicular body sorting pathway"/>
    <property type="evidence" value="ECO:0007669"/>
    <property type="project" value="TreeGrafter"/>
</dbReference>
<accession>V4A0W7</accession>
<dbReference type="SUPFAM" id="SSF50044">
    <property type="entry name" value="SH3-domain"/>
    <property type="match status" value="3"/>
</dbReference>
<dbReference type="OMA" id="WDEALFD"/>